<feature type="transmembrane region" description="Helical" evidence="2">
    <location>
        <begin position="64"/>
        <end position="89"/>
    </location>
</feature>
<dbReference type="Proteomes" id="UP000256708">
    <property type="component" value="Unassembled WGS sequence"/>
</dbReference>
<dbReference type="Pfam" id="PF06580">
    <property type="entry name" value="His_kinase"/>
    <property type="match status" value="1"/>
</dbReference>
<dbReference type="OrthoDB" id="927174at2"/>
<keyword evidence="2" id="KW-0472">Membrane</keyword>
<dbReference type="RefSeq" id="WP_115568081.1">
    <property type="nucleotide sequence ID" value="NZ_QRGR01000038.1"/>
</dbReference>
<evidence type="ECO:0000259" key="3">
    <source>
        <dbReference type="Pfam" id="PF06580"/>
    </source>
</evidence>
<gene>
    <name evidence="4" type="ORF">DXT99_23715</name>
</gene>
<evidence type="ECO:0000256" key="2">
    <source>
        <dbReference type="SAM" id="Phobius"/>
    </source>
</evidence>
<keyword evidence="5" id="KW-1185">Reference proteome</keyword>
<dbReference type="PANTHER" id="PTHR34220:SF7">
    <property type="entry name" value="SENSOR HISTIDINE KINASE YPDA"/>
    <property type="match status" value="1"/>
</dbReference>
<reference evidence="5" key="1">
    <citation type="submission" date="2018-08" db="EMBL/GenBank/DDBJ databases">
        <authorList>
            <person name="Liu Z.-W."/>
            <person name="Du Z.-J."/>
        </authorList>
    </citation>
    <scope>NUCLEOTIDE SEQUENCE [LARGE SCALE GENOMIC DNA]</scope>
    <source>
        <strain evidence="5">H4X</strain>
    </source>
</reference>
<keyword evidence="1" id="KW-0175">Coiled coil</keyword>
<feature type="coiled-coil region" evidence="1">
    <location>
        <begin position="155"/>
        <end position="187"/>
    </location>
</feature>
<feature type="domain" description="Signal transduction histidine kinase internal region" evidence="3">
    <location>
        <begin position="179"/>
        <end position="256"/>
    </location>
</feature>
<feature type="transmembrane region" description="Helical" evidence="2">
    <location>
        <begin position="12"/>
        <end position="33"/>
    </location>
</feature>
<organism evidence="4 5">
    <name type="scientific">Pontibacter diazotrophicus</name>
    <dbReference type="NCBI Taxonomy" id="1400979"/>
    <lineage>
        <taxon>Bacteria</taxon>
        <taxon>Pseudomonadati</taxon>
        <taxon>Bacteroidota</taxon>
        <taxon>Cytophagia</taxon>
        <taxon>Cytophagales</taxon>
        <taxon>Hymenobacteraceae</taxon>
        <taxon>Pontibacter</taxon>
    </lineage>
</organism>
<evidence type="ECO:0000256" key="1">
    <source>
        <dbReference type="SAM" id="Coils"/>
    </source>
</evidence>
<dbReference type="InterPro" id="IPR036890">
    <property type="entry name" value="HATPase_C_sf"/>
</dbReference>
<feature type="transmembrane region" description="Helical" evidence="2">
    <location>
        <begin position="133"/>
        <end position="158"/>
    </location>
</feature>
<dbReference type="GO" id="GO:0000155">
    <property type="term" value="F:phosphorelay sensor kinase activity"/>
    <property type="evidence" value="ECO:0007669"/>
    <property type="project" value="InterPro"/>
</dbReference>
<feature type="transmembrane region" description="Helical" evidence="2">
    <location>
        <begin position="101"/>
        <end position="121"/>
    </location>
</feature>
<sequence>MMYKQKSYIKDLVIVAVLTSLFFGVFSVLPSLIHSHLSFVAPPPPPGRMGPGPRLMGERPPVDIAFSVLMATLMMLVLWVMNILLYDRFRKLPLKDRKKSIIRYTASFLGMFLLISLYFLVRGNFTPGPRYGRALFFPLIAALTNNIIVLVILDLVVLQRNKAQVELENTQLKMNSIQAQHQHLKHQLQPHFLFNSLNTLKTLIRKQPQEAEDYLLRLSDFLRASLSNTRDTVTLGEELRLCVDYFEMQKVRFRNAFSYKIDLPPKLKETAYVPVFSLQLLAENAIKHNGFTEEEPLRIHFTYNKNGHLVVRNNKKPKLVNEPSSGIGLRNLTERYKVLSGEGITIVDSEEFFTVQLPILDK</sequence>
<dbReference type="EMBL" id="QRGR01000038">
    <property type="protein sequence ID" value="RDV11797.1"/>
    <property type="molecule type" value="Genomic_DNA"/>
</dbReference>
<evidence type="ECO:0000313" key="4">
    <source>
        <dbReference type="EMBL" id="RDV11797.1"/>
    </source>
</evidence>
<dbReference type="Gene3D" id="3.30.565.10">
    <property type="entry name" value="Histidine kinase-like ATPase, C-terminal domain"/>
    <property type="match status" value="1"/>
</dbReference>
<dbReference type="InterPro" id="IPR050640">
    <property type="entry name" value="Bact_2-comp_sensor_kinase"/>
</dbReference>
<comment type="caution">
    <text evidence="4">The sequence shown here is derived from an EMBL/GenBank/DDBJ whole genome shotgun (WGS) entry which is preliminary data.</text>
</comment>
<keyword evidence="2" id="KW-1133">Transmembrane helix</keyword>
<keyword evidence="2" id="KW-0812">Transmembrane</keyword>
<name>A0A3D8L3E9_9BACT</name>
<protein>
    <recommendedName>
        <fullName evidence="3">Signal transduction histidine kinase internal region domain-containing protein</fullName>
    </recommendedName>
</protein>
<evidence type="ECO:0000313" key="5">
    <source>
        <dbReference type="Proteomes" id="UP000256708"/>
    </source>
</evidence>
<dbReference type="GO" id="GO:0016020">
    <property type="term" value="C:membrane"/>
    <property type="evidence" value="ECO:0007669"/>
    <property type="project" value="InterPro"/>
</dbReference>
<accession>A0A3D8L3E9</accession>
<dbReference type="PANTHER" id="PTHR34220">
    <property type="entry name" value="SENSOR HISTIDINE KINASE YPDA"/>
    <property type="match status" value="1"/>
</dbReference>
<dbReference type="InterPro" id="IPR010559">
    <property type="entry name" value="Sig_transdc_His_kin_internal"/>
</dbReference>
<dbReference type="AlphaFoldDB" id="A0A3D8L3E9"/>
<proteinExistence type="predicted"/>